<dbReference type="Proteomes" id="UP001311799">
    <property type="component" value="Unassembled WGS sequence"/>
</dbReference>
<feature type="compositionally biased region" description="Basic and acidic residues" evidence="1">
    <location>
        <begin position="86"/>
        <end position="96"/>
    </location>
</feature>
<evidence type="ECO:0000313" key="3">
    <source>
        <dbReference type="EMBL" id="KAK6589910.1"/>
    </source>
</evidence>
<feature type="compositionally biased region" description="Basic and acidic residues" evidence="1">
    <location>
        <begin position="63"/>
        <end position="78"/>
    </location>
</feature>
<proteinExistence type="predicted"/>
<reference evidence="3 4" key="1">
    <citation type="submission" date="2023-10" db="EMBL/GenBank/DDBJ databases">
        <title>Comparative genomics analysis reveals potential genetic determinants of host preference in Cryptosporidium xiaoi.</title>
        <authorList>
            <person name="Xiao L."/>
            <person name="Li J."/>
        </authorList>
    </citation>
    <scope>NUCLEOTIDE SEQUENCE [LARGE SCALE GENOMIC DNA]</scope>
    <source>
        <strain evidence="3 4">52996</strain>
    </source>
</reference>
<protein>
    <submittedName>
        <fullName evidence="3">Uncharacterized protein</fullName>
    </submittedName>
</protein>
<feature type="region of interest" description="Disordered" evidence="1">
    <location>
        <begin position="47"/>
        <end position="98"/>
    </location>
</feature>
<gene>
    <name evidence="3" type="ORF">RS030_192929</name>
</gene>
<evidence type="ECO:0000256" key="1">
    <source>
        <dbReference type="SAM" id="MobiDB-lite"/>
    </source>
</evidence>
<keyword evidence="4" id="KW-1185">Reference proteome</keyword>
<organism evidence="3 4">
    <name type="scientific">Cryptosporidium xiaoi</name>
    <dbReference type="NCBI Taxonomy" id="659607"/>
    <lineage>
        <taxon>Eukaryota</taxon>
        <taxon>Sar</taxon>
        <taxon>Alveolata</taxon>
        <taxon>Apicomplexa</taxon>
        <taxon>Conoidasida</taxon>
        <taxon>Coccidia</taxon>
        <taxon>Eucoccidiorida</taxon>
        <taxon>Eimeriorina</taxon>
        <taxon>Cryptosporidiidae</taxon>
        <taxon>Cryptosporidium</taxon>
    </lineage>
</organism>
<comment type="caution">
    <text evidence="3">The sequence shown here is derived from an EMBL/GenBank/DDBJ whole genome shotgun (WGS) entry which is preliminary data.</text>
</comment>
<name>A0AAV9Y2B2_9CRYT</name>
<evidence type="ECO:0000256" key="2">
    <source>
        <dbReference type="SAM" id="SignalP"/>
    </source>
</evidence>
<sequence>MKPLYIFLLLLNFDIAFVSSKTFGEIENKHNKNGLFLEYVDMSSESLEDNENADTGVTGINKTVKETTSDQKQVETDKLGGASTSGEDKKTGDKGASEYGFTESSEGFTYFEEKPRAMMSYEYKNYESTPINILIQDSNVKYDESEYGSIGSPVLMEEDEKNNKGLRVEYHKKMPRYDIEQRRAAIDIMYFVPRSLVHFEPIEKIPVREKNTFLPIRERPAATVSPNGKYVLITGKSESECPESKYDIFIRRIKTNKRKRGGSTVDLKYLSRLKKSKLLKKFKKLDLENRKSGLKVDKDDQVKLDRYLLLGMSEYYSKKKWKKYSDDVKEVVLYIDSMNKILELCFLNYQTYSKYASTSRYYDKLPKRIKKESNAIQQKFNAIPFTALGSYVPTEDDFNILIKSVRKNININRRSLKFSRGKRVFFVGYQKAPVKSINLPLDDSDIEEIINNQVSQNKRFKYSSFKKIFKSMKKSQYKKESRFNLVYADSINSYIGVLKNLWMCLVSGLFKILKYKQKVTVCIIGNVPNYTVANVINRIVIAMLKSSKITNVSKYILFPISIGNERYGCKQYNNDHLFGHMVERWDQPIFTLNGYRILKSIWYGSRLYKYNLSIIKNYASVFNSIKYRFTRTFNNSPVIILQQSFPFGFLTRVSDCNKLYNDIKKIKLLRITILCLKKNGGTDTVDRNELLLKENELLSSNKYKKQSKKGEKKLITIKNVNSPKDMDVINEWLNSFRIKILNNNIQMLIVPIMVIEKKSFRKNYKKLKKILKLQRKNKNN</sequence>
<evidence type="ECO:0000313" key="4">
    <source>
        <dbReference type="Proteomes" id="UP001311799"/>
    </source>
</evidence>
<dbReference type="EMBL" id="JAWDEY010000010">
    <property type="protein sequence ID" value="KAK6589910.1"/>
    <property type="molecule type" value="Genomic_DNA"/>
</dbReference>
<dbReference type="AlphaFoldDB" id="A0AAV9Y2B2"/>
<feature type="signal peptide" evidence="2">
    <location>
        <begin position="1"/>
        <end position="20"/>
    </location>
</feature>
<feature type="chain" id="PRO_5043754403" evidence="2">
    <location>
        <begin position="21"/>
        <end position="780"/>
    </location>
</feature>
<accession>A0AAV9Y2B2</accession>
<keyword evidence="2" id="KW-0732">Signal</keyword>